<keyword evidence="6" id="KW-1185">Reference proteome</keyword>
<evidence type="ECO:0000256" key="4">
    <source>
        <dbReference type="ARBA" id="ARBA00023145"/>
    </source>
</evidence>
<evidence type="ECO:0000256" key="3">
    <source>
        <dbReference type="ARBA" id="ARBA00022801"/>
    </source>
</evidence>
<proteinExistence type="inferred from homology"/>
<protein>
    <submittedName>
        <fullName evidence="5">Aculeacin a acylase transmembrane protein</fullName>
    </submittedName>
</protein>
<dbReference type="Gene3D" id="3.60.20.10">
    <property type="entry name" value="Glutamine Phosphoribosylpyrophosphate, subunit 1, domain 1"/>
    <property type="match status" value="1"/>
</dbReference>
<keyword evidence="4" id="KW-0865">Zymogen</keyword>
<evidence type="ECO:0000256" key="2">
    <source>
        <dbReference type="ARBA" id="ARBA00022729"/>
    </source>
</evidence>
<evidence type="ECO:0000256" key="1">
    <source>
        <dbReference type="ARBA" id="ARBA00006586"/>
    </source>
</evidence>
<reference evidence="5 6" key="1">
    <citation type="submission" date="2013-04" db="EMBL/GenBank/DDBJ databases">
        <title>Oceanococcus atlanticus 22II-S10r2 Genome Sequencing.</title>
        <authorList>
            <person name="Lai Q."/>
            <person name="Li G."/>
            <person name="Shao Z."/>
        </authorList>
    </citation>
    <scope>NUCLEOTIDE SEQUENCE [LARGE SCALE GENOMIC DNA]</scope>
    <source>
        <strain evidence="5 6">22II-S10r2</strain>
    </source>
</reference>
<dbReference type="InterPro" id="IPR043147">
    <property type="entry name" value="Penicillin_amidase_A-knob"/>
</dbReference>
<dbReference type="Pfam" id="PF01804">
    <property type="entry name" value="Penicil_amidase"/>
    <property type="match status" value="1"/>
</dbReference>
<keyword evidence="5" id="KW-0812">Transmembrane</keyword>
<dbReference type="GO" id="GO:0017000">
    <property type="term" value="P:antibiotic biosynthetic process"/>
    <property type="evidence" value="ECO:0007669"/>
    <property type="project" value="InterPro"/>
</dbReference>
<comment type="caution">
    <text evidence="5">The sequence shown here is derived from an EMBL/GenBank/DDBJ whole genome shotgun (WGS) entry which is preliminary data.</text>
</comment>
<dbReference type="SUPFAM" id="SSF56235">
    <property type="entry name" value="N-terminal nucleophile aminohydrolases (Ntn hydrolases)"/>
    <property type="match status" value="1"/>
</dbReference>
<accession>A0A1Y1SHK0</accession>
<dbReference type="Proteomes" id="UP000192342">
    <property type="component" value="Unassembled WGS sequence"/>
</dbReference>
<keyword evidence="3" id="KW-0378">Hydrolase</keyword>
<gene>
    <name evidence="5" type="ORF">ATO7_04540</name>
</gene>
<dbReference type="InterPro" id="IPR002692">
    <property type="entry name" value="S45"/>
</dbReference>
<keyword evidence="5" id="KW-0472">Membrane</keyword>
<dbReference type="Gene3D" id="1.10.439.10">
    <property type="entry name" value="Penicillin Amidohydrolase, domain 1"/>
    <property type="match status" value="1"/>
</dbReference>
<dbReference type="InterPro" id="IPR023343">
    <property type="entry name" value="Penicillin_amidase_dom1"/>
</dbReference>
<dbReference type="Gene3D" id="1.10.1400.10">
    <property type="match status" value="1"/>
</dbReference>
<dbReference type="STRING" id="1317117.ATO7_04540"/>
<dbReference type="Gene3D" id="2.30.120.10">
    <property type="match status" value="1"/>
</dbReference>
<evidence type="ECO:0000313" key="6">
    <source>
        <dbReference type="Proteomes" id="UP000192342"/>
    </source>
</evidence>
<dbReference type="PANTHER" id="PTHR34218">
    <property type="entry name" value="PEPTIDASE S45 PENICILLIN AMIDASE"/>
    <property type="match status" value="1"/>
</dbReference>
<dbReference type="PANTHER" id="PTHR34218:SF3">
    <property type="entry name" value="ACYL-HOMOSERINE LACTONE ACYLASE PVDQ"/>
    <property type="match status" value="1"/>
</dbReference>
<name>A0A1Y1SHK0_9GAMM</name>
<sequence length="802" mass="87133">MLAISAVFTLGLSACNGGRDDSASSGAYHASIKRTEYGIPHITADNFASYGYGYGYVHAEDNLCVLAEDLLTIRGQRARYLGRDGTYTIPANGNTSSNVESDFFWSLVATPEIVATIRAESDPEALQATRGFVAGYNRYVRELRAGQHPGRHASCRDAEWIGPISEDDMFRRFYRLAVLASSSVFVSEIATAAPPGLNNLPLVPASAEQIGQLDPADVPLAGGLPIGSNMYALGPEATQDGSSMLFGNPHFPWQGTERLYLAHGILPETNIMGAGLYGVPAALIGFNEHFAWSHTVSTAYRFSFYELDLNPLNPTQYFYDGELRDMQASEISVEILEDDGSLSSETRTLYSSHYGPMLEMQVSGLPILEWTPLKAYTLRDANAENYRLMNQFFRWNRAKSLDEFIDLHASVLGVPWVNTVATGPGQGVYYGDVTVVPNVPDSKVTSCGAQPLQTALGLLMPGLPILQGSRSACEWDNDDDAPVPGIFGAANLPKLQRNDWVHNCNDSYWLSNPEEPITGYAAIIGDEGSARSMRTRLCMLQVQRRLDGSDGLDDTPGFTFDLLKDVVLDSQVYTAELGLDAVLATYCPLGFALGTSGLVNISAACDVLANWDRKNNLDSVGGHIWREFWRNSDIPLPVDLISLKWLTPFSANDPVNTPRTLNVLDPFVETAFADAVASVTNSSFALDAPMGDIQRSGVNGQIPIFGGEGFEGSFTIASSGALGDSGYPVTYGNSYIQAVTWDLQSGAPNAQGFVTYSQSTDPASPYYNDMTQAYSAKQWVDYPFTPEQIAGSRVLESYVLSE</sequence>
<dbReference type="InterPro" id="IPR029055">
    <property type="entry name" value="Ntn_hydrolases_N"/>
</dbReference>
<dbReference type="AlphaFoldDB" id="A0A1Y1SHK0"/>
<organism evidence="5 6">
    <name type="scientific">Oceanococcus atlanticus</name>
    <dbReference type="NCBI Taxonomy" id="1317117"/>
    <lineage>
        <taxon>Bacteria</taxon>
        <taxon>Pseudomonadati</taxon>
        <taxon>Pseudomonadota</taxon>
        <taxon>Gammaproteobacteria</taxon>
        <taxon>Chromatiales</taxon>
        <taxon>Oceanococcaceae</taxon>
        <taxon>Oceanococcus</taxon>
    </lineage>
</organism>
<dbReference type="GO" id="GO:0016811">
    <property type="term" value="F:hydrolase activity, acting on carbon-nitrogen (but not peptide) bonds, in linear amides"/>
    <property type="evidence" value="ECO:0007669"/>
    <property type="project" value="InterPro"/>
</dbReference>
<evidence type="ECO:0000313" key="5">
    <source>
        <dbReference type="EMBL" id="ORE89117.1"/>
    </source>
</evidence>
<comment type="similarity">
    <text evidence="1">Belongs to the peptidase S45 family.</text>
</comment>
<dbReference type="EMBL" id="AQQV01000001">
    <property type="protein sequence ID" value="ORE89117.1"/>
    <property type="molecule type" value="Genomic_DNA"/>
</dbReference>
<dbReference type="InterPro" id="IPR043146">
    <property type="entry name" value="Penicillin_amidase_N_B-knob"/>
</dbReference>
<keyword evidence="2" id="KW-0732">Signal</keyword>